<evidence type="ECO:0000313" key="2">
    <source>
        <dbReference type="EMBL" id="CUQ66807.1"/>
    </source>
</evidence>
<dbReference type="OrthoDB" id="1205007at2"/>
<gene>
    <name evidence="2" type="ORF">NITINOP_1832</name>
</gene>
<dbReference type="STRING" id="1715989.NITINOP_1832"/>
<dbReference type="RefSeq" id="WP_062484757.1">
    <property type="nucleotide sequence ID" value="NZ_LN885086.1"/>
</dbReference>
<dbReference type="KEGG" id="nio:NITINOP_1832"/>
<dbReference type="EMBL" id="LN885086">
    <property type="protein sequence ID" value="CUQ66807.1"/>
    <property type="molecule type" value="Genomic_DNA"/>
</dbReference>
<keyword evidence="3" id="KW-1185">Reference proteome</keyword>
<sequence length="2472" mass="269589">MPVRRLGLFDLLAPHYLVGFDFPDHIQRYLSIIAVDELRTQVGPQAILYSGTCSVDGPGGGTEIIHDPPDGRGGRFRWNGVGMRFRLVVPRDGAAFIDTVVNSSANGSLPQVAGVLNDLRPTEPTPADVSDYPGLKFRLELLVDALTFSLGDEWLPGMLHPTTRRVVQNTDPRFAGKPVEIRLPKVLLSYSQGDDDNDLSPQFRLEAWEASGFDGPHDLGVGEFINMEPGVALHRSGSFAFSLDEVILDTSPEATPSEILEHFGVGEDWEGLYIKQLLLYYSNDQGVGFTARLADALFSFNGKVSFEAELNVYPDIALTIFSVTPRFFHGRARVEFRRGVVNDSLDAPPAGDPPGLVNLMQGDVLHLEIGGGTPPYTIEVRAAGADLWDGSARRVAFNSPGTHDVFIKVTDSRAGTPRRHREYLRVVVAANTTAAPPSGAQADRRSDAHPLPALQYEVTAGQTGGHDLIKEREEGTSAHFRVEGGESFTVTVRNHGSSTVLRTIVNQRRFVLDVGEGNDLDIETQYDAISAGSVAEQYIRFQLARPRDTTELPRYFDRTSGDTEFENTLRAFNFPEASAVRSIQLDGYASNDPSNPARDLALSDRRNQAVQAILAARYPGATFDPPPRAHGHGSAGDPLPNPANPADPANRTVRVTFTMRDRGAHTLTARARRDVYVPSSGGSGSEPVPVPPTPDAAPLPDRLPPAIKHLGVRIKIDQGDLALLELYGSIDFESDLEQKLRREGAPPPEEGDASWTSHDGILNFKLIYQWDRAADETTVALQLSSDEEDRDGLLHFDNNVARDDRFKNIVGALMLFAPIINSAAESAAGNSRDAGNWVALGVSVAVPVAIGGLNVFRTRRGILYGGEGRFKWIKPADGGPKRWDFAVILDYGVEFDIVAESLGIGRDRLPGAPAPLPPPLKARYKAIGFNIARGPAGEVVYTAIFDQSKGYDLDLSDPSLFRLPDPLGNLFSIVGARVARFNPVTLEIDFAIKVDLGVITVDRFKVKIPLDPVGAPQILPSGVRVNIPGVLIGNGFVNIVDADVTDSNGNSIRSKGIEGGLDLTLVSLKLRIAGNVAVGTIKDNSSGREAVAVFVGLIVEFPTPIVLGQSGLGLFGLSGLFAMHYRRLEDPRNPTEAVGPALKWLIKAQGEPSKLYAPPPPPTPDKRLWGPEFDRWSFGVGAVLGTLEGGILINFQGMFVLELPGPRILIMVKIRMISAPPKVGDNPNQLSVGIIGIIDLDFGKGTVTVGVMINFEIQELLKIAIPIEIFFNLREGSDWHFYLGTIAQPASAEILNIVRGSAYFMLQGKRLVYAEYGSRVPEFLRNKILPGVAIAAGIEASILLGDPGSIYLRISAALHVGVAFSPFIIVGTMRLEGELRLLIISIGARGEFSALISQRPDNSYKTYLRGEICGSVSFFFFSISACVGIEIGTEDFDLTPPALLRGVFLQSYSPVLVSGQASNQKPIDASLGNATEITGATPAAGDLLSVPIDSVIVLQMSFAPELAATFNADTFTEDARPAPGRPSGGWYELSGDVRLRYTLNSLTLTENGVNYSGTKPPITWRLDRPHQPNGADTAIDLALFSRVPTAAEYAVERSTDLRENITVRWGDVCRRAAPPARVLYAFCGQPLGSSMHGWQLRGVAYPDPPDTVRVEPPRTVMGVSSPEHCAGPSTLDLLLAELGFLYGVPAQIIGDETGSGIVETGPASLDKKCYELFFPERKYMSNPFKVEGALAIYSAATKKNVFASREGGFISEQQFVVNRRYPLRTHMRDIGGYRGVSLREYMRIDVLGDPAQTVTLKIWSKNQPKTTLTAYAYDGAGRVVGKVRWRPASGKGTEQASIRVTATGIQHLILTNRYFTGLLLEVCLERARTRPDIPSDDRCHRVLQLPYAERRRVAQGEGNDPAQLNPDILANYLRERETCAYVTFDTDACEEVLFCGAVYGKFYGKIQVLEVDAMDRVVATHLLSALAPTVLAGPSQLPTRWLDPAGPWRSDVTSVSRLLFGPRFASYDKILFSVKPKPETRKIRISTALITDTLPSMFVALVETLTMGEVRHHATVTESIETDRETLIGYLNDNTPRPLLKPNTVYRLSAGYTVVATHPTRGEVYNRTQTQEFAFRTDHKVPGELASYVLGATPDMDERFHFFADPLKVVFNDPAVLRLVEAYGKQLRAVIRGADGAPVARSPEVIHTLTETPAGVLSPYRETVLRLIEEGLFPCAGGSHTFTGHAVYQAPFELKPLMPYVFDLEYTVPEAVPPGEAVTPLYRLTFQTSRYADVTDFAESHRIYPICHRALSADITGLPVPGGSGTPVVGAADVEIQNALLAAGMPLDDDTETTGFTLLWRETGGQHYPYAILINAAEPLWRFRREPLKRAVVNERNEVLDPAFVVYEQQTVEHLKLRPAGGQTRISHFVRSTGGTRTLAFLERSPAITGRETLTIEIVRTASELFGLTEQSAVLLSLELLPTPPWEA</sequence>
<name>A0A0S4KR14_9BACT</name>
<organism evidence="2 3">
    <name type="scientific">Candidatus Nitrospira inopinata</name>
    <dbReference type="NCBI Taxonomy" id="1715989"/>
    <lineage>
        <taxon>Bacteria</taxon>
        <taxon>Pseudomonadati</taxon>
        <taxon>Nitrospirota</taxon>
        <taxon>Nitrospiria</taxon>
        <taxon>Nitrospirales</taxon>
        <taxon>Nitrospiraceae</taxon>
        <taxon>Nitrospira</taxon>
    </lineage>
</organism>
<feature type="region of interest" description="Disordered" evidence="1">
    <location>
        <begin position="676"/>
        <end position="695"/>
    </location>
</feature>
<protein>
    <recommendedName>
        <fullName evidence="4">OmpA-like domain-containing protein</fullName>
    </recommendedName>
</protein>
<feature type="region of interest" description="Disordered" evidence="1">
    <location>
        <begin position="620"/>
        <end position="649"/>
    </location>
</feature>
<proteinExistence type="predicted"/>
<accession>A0A0S4KR14</accession>
<evidence type="ECO:0000313" key="3">
    <source>
        <dbReference type="Proteomes" id="UP000066284"/>
    </source>
</evidence>
<dbReference type="Proteomes" id="UP000066284">
    <property type="component" value="Chromosome 1"/>
</dbReference>
<reference evidence="3" key="1">
    <citation type="submission" date="2015-09" db="EMBL/GenBank/DDBJ databases">
        <authorList>
            <person name="Daims H."/>
        </authorList>
    </citation>
    <scope>NUCLEOTIDE SEQUENCE [LARGE SCALE GENOMIC DNA]</scope>
</reference>
<evidence type="ECO:0008006" key="4">
    <source>
        <dbReference type="Google" id="ProtNLM"/>
    </source>
</evidence>
<evidence type="ECO:0000256" key="1">
    <source>
        <dbReference type="SAM" id="MobiDB-lite"/>
    </source>
</evidence>